<organism evidence="1 2">
    <name type="scientific">Trifolium medium</name>
    <dbReference type="NCBI Taxonomy" id="97028"/>
    <lineage>
        <taxon>Eukaryota</taxon>
        <taxon>Viridiplantae</taxon>
        <taxon>Streptophyta</taxon>
        <taxon>Embryophyta</taxon>
        <taxon>Tracheophyta</taxon>
        <taxon>Spermatophyta</taxon>
        <taxon>Magnoliopsida</taxon>
        <taxon>eudicotyledons</taxon>
        <taxon>Gunneridae</taxon>
        <taxon>Pentapetalae</taxon>
        <taxon>rosids</taxon>
        <taxon>fabids</taxon>
        <taxon>Fabales</taxon>
        <taxon>Fabaceae</taxon>
        <taxon>Papilionoideae</taxon>
        <taxon>50 kb inversion clade</taxon>
        <taxon>NPAAA clade</taxon>
        <taxon>Hologalegina</taxon>
        <taxon>IRL clade</taxon>
        <taxon>Trifolieae</taxon>
        <taxon>Trifolium</taxon>
    </lineage>
</organism>
<dbReference type="Proteomes" id="UP000265520">
    <property type="component" value="Unassembled WGS sequence"/>
</dbReference>
<dbReference type="AlphaFoldDB" id="A0A392QZ51"/>
<feature type="non-terminal residue" evidence="1">
    <location>
        <position position="1"/>
    </location>
</feature>
<name>A0A392QZ51_9FABA</name>
<dbReference type="EMBL" id="LXQA010170689">
    <property type="protein sequence ID" value="MCI29164.1"/>
    <property type="molecule type" value="Genomic_DNA"/>
</dbReference>
<evidence type="ECO:0000313" key="1">
    <source>
        <dbReference type="EMBL" id="MCI29164.1"/>
    </source>
</evidence>
<proteinExistence type="predicted"/>
<sequence>GEILAPRARFRGCVCSEESQLRLRREKRRLGRKFRSRRSWKCHVYKWEAEELEEGYHFSVTKSTIEAYSKDSIEVFHQVP</sequence>
<reference evidence="1 2" key="1">
    <citation type="journal article" date="2018" name="Front. Plant Sci.">
        <title>Red Clover (Trifolium pratense) and Zigzag Clover (T. medium) - A Picture of Genomic Similarities and Differences.</title>
        <authorList>
            <person name="Dluhosova J."/>
            <person name="Istvanek J."/>
            <person name="Nedelnik J."/>
            <person name="Repkova J."/>
        </authorList>
    </citation>
    <scope>NUCLEOTIDE SEQUENCE [LARGE SCALE GENOMIC DNA]</scope>
    <source>
        <strain evidence="2">cv. 10/8</strain>
        <tissue evidence="1">Leaf</tissue>
    </source>
</reference>
<protein>
    <submittedName>
        <fullName evidence="1">Uncharacterized protein</fullName>
    </submittedName>
</protein>
<keyword evidence="2" id="KW-1185">Reference proteome</keyword>
<evidence type="ECO:0000313" key="2">
    <source>
        <dbReference type="Proteomes" id="UP000265520"/>
    </source>
</evidence>
<accession>A0A392QZ51</accession>
<comment type="caution">
    <text evidence="1">The sequence shown here is derived from an EMBL/GenBank/DDBJ whole genome shotgun (WGS) entry which is preliminary data.</text>
</comment>